<dbReference type="RefSeq" id="XP_062653479.1">
    <property type="nucleotide sequence ID" value="XM_062790984.1"/>
</dbReference>
<organism evidence="2 3">
    <name type="scientific">Parathielavia appendiculata</name>
    <dbReference type="NCBI Taxonomy" id="2587402"/>
    <lineage>
        <taxon>Eukaryota</taxon>
        <taxon>Fungi</taxon>
        <taxon>Dikarya</taxon>
        <taxon>Ascomycota</taxon>
        <taxon>Pezizomycotina</taxon>
        <taxon>Sordariomycetes</taxon>
        <taxon>Sordariomycetidae</taxon>
        <taxon>Sordariales</taxon>
        <taxon>Chaetomiaceae</taxon>
        <taxon>Parathielavia</taxon>
    </lineage>
</organism>
<accession>A0AAN6UB32</accession>
<reference evidence="2" key="2">
    <citation type="submission" date="2023-05" db="EMBL/GenBank/DDBJ databases">
        <authorList>
            <consortium name="Lawrence Berkeley National Laboratory"/>
            <person name="Steindorff A."/>
            <person name="Hensen N."/>
            <person name="Bonometti L."/>
            <person name="Westerberg I."/>
            <person name="Brannstrom I.O."/>
            <person name="Guillou S."/>
            <person name="Cros-Aarteil S."/>
            <person name="Calhoun S."/>
            <person name="Haridas S."/>
            <person name="Kuo A."/>
            <person name="Mondo S."/>
            <person name="Pangilinan J."/>
            <person name="Riley R."/>
            <person name="Labutti K."/>
            <person name="Andreopoulos B."/>
            <person name="Lipzen A."/>
            <person name="Chen C."/>
            <person name="Yanf M."/>
            <person name="Daum C."/>
            <person name="Ng V."/>
            <person name="Clum A."/>
            <person name="Ohm R."/>
            <person name="Martin F."/>
            <person name="Silar P."/>
            <person name="Natvig D."/>
            <person name="Lalanne C."/>
            <person name="Gautier V."/>
            <person name="Ament-Velasquez S.L."/>
            <person name="Kruys A."/>
            <person name="Hutchinson M.I."/>
            <person name="Powell A.J."/>
            <person name="Barry K."/>
            <person name="Miller A.N."/>
            <person name="Grigoriev I.V."/>
            <person name="Debuchy R."/>
            <person name="Gladieux P."/>
            <person name="Thoren M.H."/>
            <person name="Johannesson H."/>
        </authorList>
    </citation>
    <scope>NUCLEOTIDE SEQUENCE</scope>
    <source>
        <strain evidence="2">CBS 731.68</strain>
    </source>
</reference>
<sequence>MSALANVILLPTPLNTSFFVDPLRREGRFQWNSMQGEAVSLVKHLPSLDASLDTSTKPPTTDLRKHSQADPKQHTAWAKRKEEVRADFRAFDQTFLVPEGTFELDPVENGPFELGHDSKEILDKVAQAQLALTRHLPPADEPRQVEHMPVATPATSLVQAPSEMIASPGATPRASTPDSTLSAAVGEGWGGSVKSVGGPCPSVPWVPKREALIDPAAGSSSGIVETGSISGRVVTRRHVVVKRLAPVQQPD</sequence>
<reference evidence="2" key="1">
    <citation type="journal article" date="2023" name="Mol. Phylogenet. Evol.">
        <title>Genome-scale phylogeny and comparative genomics of the fungal order Sordariales.</title>
        <authorList>
            <person name="Hensen N."/>
            <person name="Bonometti L."/>
            <person name="Westerberg I."/>
            <person name="Brannstrom I.O."/>
            <person name="Guillou S."/>
            <person name="Cros-Aarteil S."/>
            <person name="Calhoun S."/>
            <person name="Haridas S."/>
            <person name="Kuo A."/>
            <person name="Mondo S."/>
            <person name="Pangilinan J."/>
            <person name="Riley R."/>
            <person name="LaButti K."/>
            <person name="Andreopoulos B."/>
            <person name="Lipzen A."/>
            <person name="Chen C."/>
            <person name="Yan M."/>
            <person name="Daum C."/>
            <person name="Ng V."/>
            <person name="Clum A."/>
            <person name="Steindorff A."/>
            <person name="Ohm R.A."/>
            <person name="Martin F."/>
            <person name="Silar P."/>
            <person name="Natvig D.O."/>
            <person name="Lalanne C."/>
            <person name="Gautier V."/>
            <person name="Ament-Velasquez S.L."/>
            <person name="Kruys A."/>
            <person name="Hutchinson M.I."/>
            <person name="Powell A.J."/>
            <person name="Barry K."/>
            <person name="Miller A.N."/>
            <person name="Grigoriev I.V."/>
            <person name="Debuchy R."/>
            <person name="Gladieux P."/>
            <person name="Hiltunen Thoren M."/>
            <person name="Johannesson H."/>
        </authorList>
    </citation>
    <scope>NUCLEOTIDE SEQUENCE</scope>
    <source>
        <strain evidence="2">CBS 731.68</strain>
    </source>
</reference>
<feature type="compositionally biased region" description="Basic and acidic residues" evidence="1">
    <location>
        <begin position="62"/>
        <end position="77"/>
    </location>
</feature>
<name>A0AAN6UB32_9PEZI</name>
<keyword evidence="3" id="KW-1185">Reference proteome</keyword>
<dbReference type="EMBL" id="MU853223">
    <property type="protein sequence ID" value="KAK4129708.1"/>
    <property type="molecule type" value="Genomic_DNA"/>
</dbReference>
<feature type="region of interest" description="Disordered" evidence="1">
    <location>
        <begin position="50"/>
        <end position="77"/>
    </location>
</feature>
<evidence type="ECO:0000313" key="2">
    <source>
        <dbReference type="EMBL" id="KAK4129708.1"/>
    </source>
</evidence>
<protein>
    <submittedName>
        <fullName evidence="2">Uncharacterized protein</fullName>
    </submittedName>
</protein>
<proteinExistence type="predicted"/>
<evidence type="ECO:0000256" key="1">
    <source>
        <dbReference type="SAM" id="MobiDB-lite"/>
    </source>
</evidence>
<gene>
    <name evidence="2" type="ORF">N657DRAFT_630536</name>
</gene>
<dbReference type="AlphaFoldDB" id="A0AAN6UB32"/>
<dbReference type="GeneID" id="87827753"/>
<comment type="caution">
    <text evidence="2">The sequence shown here is derived from an EMBL/GenBank/DDBJ whole genome shotgun (WGS) entry which is preliminary data.</text>
</comment>
<dbReference type="Proteomes" id="UP001302602">
    <property type="component" value="Unassembled WGS sequence"/>
</dbReference>
<evidence type="ECO:0000313" key="3">
    <source>
        <dbReference type="Proteomes" id="UP001302602"/>
    </source>
</evidence>